<accession>A0A6H2ELQ1</accession>
<evidence type="ECO:0000313" key="2">
    <source>
        <dbReference type="Proteomes" id="UP000502298"/>
    </source>
</evidence>
<dbReference type="EMBL" id="CP050804">
    <property type="protein sequence ID" value="QJC21999.1"/>
    <property type="molecule type" value="Genomic_DNA"/>
</dbReference>
<sequence>MELRKAFFGSREITKAYFGSKLIFGKTVHVEGSADGTYWDSATVIYVNFLKIGERPLWLEVTSIKIYSQEYNCTAEPGDWNSIKLTLDRKLGQKVATGTKIIGYK</sequence>
<keyword evidence="2" id="KW-1185">Reference proteome</keyword>
<reference evidence="1 2" key="1">
    <citation type="submission" date="2020-03" db="EMBL/GenBank/DDBJ databases">
        <title>Complete genome of Arcanobacterium buesumensis sp. nov. strain 2701.</title>
        <authorList>
            <person name="Borowiak M."/>
            <person name="Alssahen M."/>
            <person name="Laemmler C."/>
            <person name="Malorny B."/>
            <person name="Hassan A."/>
            <person name="Prenger-Berninghoff E."/>
            <person name="Ploetz M."/>
            <person name="Abdulmawjood A."/>
        </authorList>
    </citation>
    <scope>NUCLEOTIDE SEQUENCE [LARGE SCALE GENOMIC DNA]</scope>
    <source>
        <strain evidence="1 2">2701</strain>
    </source>
</reference>
<dbReference type="Proteomes" id="UP000502298">
    <property type="component" value="Chromosome"/>
</dbReference>
<protein>
    <submittedName>
        <fullName evidence="1">Uncharacterized protein</fullName>
    </submittedName>
</protein>
<dbReference type="KEGG" id="arca:HC352_05445"/>
<gene>
    <name evidence="1" type="ORF">HC352_05445</name>
</gene>
<proteinExistence type="predicted"/>
<dbReference type="AlphaFoldDB" id="A0A6H2ELQ1"/>
<dbReference type="RefSeq" id="WP_168917933.1">
    <property type="nucleotide sequence ID" value="NZ_CP050804.1"/>
</dbReference>
<organism evidence="1 2">
    <name type="scientific">Arcanobacterium buesumense</name>
    <dbReference type="NCBI Taxonomy" id="2722751"/>
    <lineage>
        <taxon>Bacteria</taxon>
        <taxon>Bacillati</taxon>
        <taxon>Actinomycetota</taxon>
        <taxon>Actinomycetes</taxon>
        <taxon>Actinomycetales</taxon>
        <taxon>Actinomycetaceae</taxon>
        <taxon>Arcanobacterium</taxon>
    </lineage>
</organism>
<evidence type="ECO:0000313" key="1">
    <source>
        <dbReference type="EMBL" id="QJC21999.1"/>
    </source>
</evidence>
<name>A0A6H2ELQ1_9ACTO</name>